<feature type="transmembrane region" description="Helical" evidence="1">
    <location>
        <begin position="53"/>
        <end position="78"/>
    </location>
</feature>
<gene>
    <name evidence="2" type="ORF">M9Y10_003225</name>
</gene>
<organism evidence="2 3">
    <name type="scientific">Tritrichomonas musculus</name>
    <dbReference type="NCBI Taxonomy" id="1915356"/>
    <lineage>
        <taxon>Eukaryota</taxon>
        <taxon>Metamonada</taxon>
        <taxon>Parabasalia</taxon>
        <taxon>Tritrichomonadida</taxon>
        <taxon>Tritrichomonadidae</taxon>
        <taxon>Tritrichomonas</taxon>
    </lineage>
</organism>
<keyword evidence="1" id="KW-1133">Transmembrane helix</keyword>
<name>A0ABR2JNX9_9EUKA</name>
<sequence length="86" mass="9445">MAQKGFKNSDKCGYWLHAYIQQRLIEEGLVVQKVGNGVPIFHTPNAYNSPKKLLVLICGSGRIMAGLWSVGVCAYAGLKLAQFYLA</sequence>
<dbReference type="PANTHER" id="PTHR21357">
    <property type="entry name" value="FAM172 FAMILY PROTEIN HOMOLOG CG10038"/>
    <property type="match status" value="1"/>
</dbReference>
<keyword evidence="1" id="KW-0812">Transmembrane</keyword>
<protein>
    <submittedName>
        <fullName evidence="2">Uncharacterized protein</fullName>
    </submittedName>
</protein>
<evidence type="ECO:0000256" key="1">
    <source>
        <dbReference type="SAM" id="Phobius"/>
    </source>
</evidence>
<evidence type="ECO:0000313" key="2">
    <source>
        <dbReference type="EMBL" id="KAK8880545.1"/>
    </source>
</evidence>
<accession>A0ABR2JNX9</accession>
<proteinExistence type="predicted"/>
<dbReference type="PANTHER" id="PTHR21357:SF4">
    <property type="entry name" value="FAM172 FAMILY PROTEIN HOMOLOG CG10038"/>
    <property type="match status" value="1"/>
</dbReference>
<dbReference type="Proteomes" id="UP001470230">
    <property type="component" value="Unassembled WGS sequence"/>
</dbReference>
<comment type="caution">
    <text evidence="2">The sequence shown here is derived from an EMBL/GenBank/DDBJ whole genome shotgun (WGS) entry which is preliminary data.</text>
</comment>
<keyword evidence="1" id="KW-0472">Membrane</keyword>
<reference evidence="2 3" key="1">
    <citation type="submission" date="2024-04" db="EMBL/GenBank/DDBJ databases">
        <title>Tritrichomonas musculus Genome.</title>
        <authorList>
            <person name="Alves-Ferreira E."/>
            <person name="Grigg M."/>
            <person name="Lorenzi H."/>
            <person name="Galac M."/>
        </authorList>
    </citation>
    <scope>NUCLEOTIDE SEQUENCE [LARGE SCALE GENOMIC DNA]</scope>
    <source>
        <strain evidence="2 3">EAF2021</strain>
    </source>
</reference>
<dbReference type="EMBL" id="JAPFFF010000010">
    <property type="protein sequence ID" value="KAK8880545.1"/>
    <property type="molecule type" value="Genomic_DNA"/>
</dbReference>
<dbReference type="InterPro" id="IPR048263">
    <property type="entry name" value="Arb2"/>
</dbReference>
<evidence type="ECO:0000313" key="3">
    <source>
        <dbReference type="Proteomes" id="UP001470230"/>
    </source>
</evidence>
<keyword evidence="3" id="KW-1185">Reference proteome</keyword>